<comment type="caution">
    <text evidence="1">The sequence shown here is derived from an EMBL/GenBank/DDBJ whole genome shotgun (WGS) entry which is preliminary data.</text>
</comment>
<evidence type="ECO:0008006" key="3">
    <source>
        <dbReference type="Google" id="ProtNLM"/>
    </source>
</evidence>
<reference evidence="1" key="1">
    <citation type="journal article" date="2022" name="bioRxiv">
        <title>Sequencing and chromosome-scale assembly of the giantPleurodeles waltlgenome.</title>
        <authorList>
            <person name="Brown T."/>
            <person name="Elewa A."/>
            <person name="Iarovenko S."/>
            <person name="Subramanian E."/>
            <person name="Araus A.J."/>
            <person name="Petzold A."/>
            <person name="Susuki M."/>
            <person name="Suzuki K.-i.T."/>
            <person name="Hayashi T."/>
            <person name="Toyoda A."/>
            <person name="Oliveira C."/>
            <person name="Osipova E."/>
            <person name="Leigh N.D."/>
            <person name="Simon A."/>
            <person name="Yun M.H."/>
        </authorList>
    </citation>
    <scope>NUCLEOTIDE SEQUENCE</scope>
    <source>
        <strain evidence="1">20211129_DDA</strain>
        <tissue evidence="1">Liver</tissue>
    </source>
</reference>
<dbReference type="EMBL" id="JANPWB010000005">
    <property type="protein sequence ID" value="KAJ1188256.1"/>
    <property type="molecule type" value="Genomic_DNA"/>
</dbReference>
<evidence type="ECO:0000313" key="1">
    <source>
        <dbReference type="EMBL" id="KAJ1188256.1"/>
    </source>
</evidence>
<accession>A0AAV7UHZ5</accession>
<dbReference type="AlphaFoldDB" id="A0AAV7UHZ5"/>
<proteinExistence type="predicted"/>
<protein>
    <recommendedName>
        <fullName evidence="3">Secreted protein</fullName>
    </recommendedName>
</protein>
<organism evidence="1 2">
    <name type="scientific">Pleurodeles waltl</name>
    <name type="common">Iberian ribbed newt</name>
    <dbReference type="NCBI Taxonomy" id="8319"/>
    <lineage>
        <taxon>Eukaryota</taxon>
        <taxon>Metazoa</taxon>
        <taxon>Chordata</taxon>
        <taxon>Craniata</taxon>
        <taxon>Vertebrata</taxon>
        <taxon>Euteleostomi</taxon>
        <taxon>Amphibia</taxon>
        <taxon>Batrachia</taxon>
        <taxon>Caudata</taxon>
        <taxon>Salamandroidea</taxon>
        <taxon>Salamandridae</taxon>
        <taxon>Pleurodelinae</taxon>
        <taxon>Pleurodeles</taxon>
    </lineage>
</organism>
<gene>
    <name evidence="1" type="ORF">NDU88_005019</name>
</gene>
<sequence length="138" mass="14916">MVLVSCAVPVPASFASSCSDCLPVIGSQEASLGSTVVHKASAALFKCRHTEIFIWLFLQRQSWSSHRFSLPGRWGLHQIGFFEGINVPLLPRLLPGTGWGEALLAQSAALGQCHRAHLTPKLENEPQKSALNMAPKAT</sequence>
<dbReference type="Proteomes" id="UP001066276">
    <property type="component" value="Chromosome 3_1"/>
</dbReference>
<keyword evidence="2" id="KW-1185">Reference proteome</keyword>
<evidence type="ECO:0000313" key="2">
    <source>
        <dbReference type="Proteomes" id="UP001066276"/>
    </source>
</evidence>
<name>A0AAV7UHZ5_PLEWA</name>